<proteinExistence type="predicted"/>
<accession>A0A644TGM2</accession>
<sequence>MKRGLVLLLVFVSIISISAETLTGFWGIPWGTPIAEIETTMAGKGYKAAAKTSTGYIYKNILFAGRNGDAFFVLKDERLMGGSFRFVPKKKKVYDSYQSLKSDLIDKYGVQTYEQEEYLPPFFKGLRDPEDAIVSNKVRLSTAWEFEDKNLILLHIENDEDKQIITIFLDYYNAVAMKENKQSVLSDL</sequence>
<dbReference type="EMBL" id="VSSQ01000030">
    <property type="protein sequence ID" value="MPL66004.1"/>
    <property type="molecule type" value="Genomic_DNA"/>
</dbReference>
<organism evidence="1">
    <name type="scientific">bioreactor metagenome</name>
    <dbReference type="NCBI Taxonomy" id="1076179"/>
    <lineage>
        <taxon>unclassified sequences</taxon>
        <taxon>metagenomes</taxon>
        <taxon>ecological metagenomes</taxon>
    </lineage>
</organism>
<gene>
    <name evidence="1" type="ORF">SDC9_11672</name>
</gene>
<dbReference type="AlphaFoldDB" id="A0A644TGM2"/>
<reference evidence="1" key="1">
    <citation type="submission" date="2019-08" db="EMBL/GenBank/DDBJ databases">
        <authorList>
            <person name="Kucharzyk K."/>
            <person name="Murdoch R.W."/>
            <person name="Higgins S."/>
            <person name="Loffler F."/>
        </authorList>
    </citation>
    <scope>NUCLEOTIDE SEQUENCE</scope>
</reference>
<evidence type="ECO:0000313" key="1">
    <source>
        <dbReference type="EMBL" id="MPL66004.1"/>
    </source>
</evidence>
<name>A0A644TGM2_9ZZZZ</name>
<protein>
    <submittedName>
        <fullName evidence="1">Uncharacterized protein</fullName>
    </submittedName>
</protein>
<comment type="caution">
    <text evidence="1">The sequence shown here is derived from an EMBL/GenBank/DDBJ whole genome shotgun (WGS) entry which is preliminary data.</text>
</comment>